<comment type="caution">
    <text evidence="2">The sequence shown here is derived from an EMBL/GenBank/DDBJ whole genome shotgun (WGS) entry which is preliminary data.</text>
</comment>
<evidence type="ECO:0000313" key="2">
    <source>
        <dbReference type="EMBL" id="KAK0640643.1"/>
    </source>
</evidence>
<proteinExistence type="predicted"/>
<dbReference type="InterPro" id="IPR010730">
    <property type="entry name" value="HET"/>
</dbReference>
<organism evidence="2 3">
    <name type="scientific">Cercophora newfieldiana</name>
    <dbReference type="NCBI Taxonomy" id="92897"/>
    <lineage>
        <taxon>Eukaryota</taxon>
        <taxon>Fungi</taxon>
        <taxon>Dikarya</taxon>
        <taxon>Ascomycota</taxon>
        <taxon>Pezizomycotina</taxon>
        <taxon>Sordariomycetes</taxon>
        <taxon>Sordariomycetidae</taxon>
        <taxon>Sordariales</taxon>
        <taxon>Lasiosphaeriaceae</taxon>
        <taxon>Cercophora</taxon>
    </lineage>
</organism>
<feature type="domain" description="Heterokaryon incompatibility" evidence="1">
    <location>
        <begin position="41"/>
        <end position="126"/>
    </location>
</feature>
<dbReference type="PANTHER" id="PTHR24148:SF73">
    <property type="entry name" value="HET DOMAIN PROTEIN (AFU_ORTHOLOGUE AFUA_8G01020)"/>
    <property type="match status" value="1"/>
</dbReference>
<evidence type="ECO:0000259" key="1">
    <source>
        <dbReference type="Pfam" id="PF06985"/>
    </source>
</evidence>
<feature type="non-terminal residue" evidence="2">
    <location>
        <position position="1"/>
    </location>
</feature>
<dbReference type="PANTHER" id="PTHR24148">
    <property type="entry name" value="ANKYRIN REPEAT DOMAIN-CONTAINING PROTEIN 39 HOMOLOG-RELATED"/>
    <property type="match status" value="1"/>
</dbReference>
<accession>A0AA40CKB9</accession>
<dbReference type="Pfam" id="PF06985">
    <property type="entry name" value="HET"/>
    <property type="match status" value="1"/>
</dbReference>
<dbReference type="Proteomes" id="UP001174936">
    <property type="component" value="Unassembled WGS sequence"/>
</dbReference>
<name>A0AA40CKB9_9PEZI</name>
<gene>
    <name evidence="2" type="ORF">B0T16DRAFT_289297</name>
</gene>
<sequence>YHPLDEASQKIRLLRIHPPSEESSEIECTLYTARLDDNPQFTALSYAWGDPDITQTITVNGFPLEVTENLATALKHIQGTNVRPILDAFWADGICIDQSNVKERGHQVALMGQLYRNAQLVYSWVG</sequence>
<keyword evidence="3" id="KW-1185">Reference proteome</keyword>
<dbReference type="InterPro" id="IPR052895">
    <property type="entry name" value="HetReg/Transcr_Mod"/>
</dbReference>
<protein>
    <submittedName>
        <fullName evidence="2">Heterokaryon incompatibility protein-domain-containing protein</fullName>
    </submittedName>
</protein>
<feature type="non-terminal residue" evidence="2">
    <location>
        <position position="126"/>
    </location>
</feature>
<dbReference type="EMBL" id="JAULSV010000006">
    <property type="protein sequence ID" value="KAK0640643.1"/>
    <property type="molecule type" value="Genomic_DNA"/>
</dbReference>
<dbReference type="AlphaFoldDB" id="A0AA40CKB9"/>
<evidence type="ECO:0000313" key="3">
    <source>
        <dbReference type="Proteomes" id="UP001174936"/>
    </source>
</evidence>
<reference evidence="2" key="1">
    <citation type="submission" date="2023-06" db="EMBL/GenBank/DDBJ databases">
        <title>Genome-scale phylogeny and comparative genomics of the fungal order Sordariales.</title>
        <authorList>
            <consortium name="Lawrence Berkeley National Laboratory"/>
            <person name="Hensen N."/>
            <person name="Bonometti L."/>
            <person name="Westerberg I."/>
            <person name="Brannstrom I.O."/>
            <person name="Guillou S."/>
            <person name="Cros-Aarteil S."/>
            <person name="Calhoun S."/>
            <person name="Haridas S."/>
            <person name="Kuo A."/>
            <person name="Mondo S."/>
            <person name="Pangilinan J."/>
            <person name="Riley R."/>
            <person name="Labutti K."/>
            <person name="Andreopoulos B."/>
            <person name="Lipzen A."/>
            <person name="Chen C."/>
            <person name="Yanf M."/>
            <person name="Daum C."/>
            <person name="Ng V."/>
            <person name="Clum A."/>
            <person name="Steindorff A."/>
            <person name="Ohm R."/>
            <person name="Martin F."/>
            <person name="Silar P."/>
            <person name="Natvig D."/>
            <person name="Lalanne C."/>
            <person name="Gautier V."/>
            <person name="Ament-Velasquez S.L."/>
            <person name="Kruys A."/>
            <person name="Hutchinson M.I."/>
            <person name="Powell A.J."/>
            <person name="Barry K."/>
            <person name="Miller A.N."/>
            <person name="Grigoriev I.V."/>
            <person name="Debuchy R."/>
            <person name="Gladieux P."/>
            <person name="Thoren M.H."/>
            <person name="Johannesson H."/>
        </authorList>
    </citation>
    <scope>NUCLEOTIDE SEQUENCE</scope>
    <source>
        <strain evidence="2">SMH2532-1</strain>
    </source>
</reference>